<evidence type="ECO:0000256" key="6">
    <source>
        <dbReference type="ARBA" id="ARBA00022741"/>
    </source>
</evidence>
<evidence type="ECO:0000256" key="7">
    <source>
        <dbReference type="ARBA" id="ARBA00022840"/>
    </source>
</evidence>
<feature type="binding site" evidence="10">
    <location>
        <position position="43"/>
    </location>
    <ligand>
        <name>K(+)</name>
        <dbReference type="ChEBI" id="CHEBI:29103"/>
    </ligand>
</feature>
<dbReference type="HAMAP" id="MF_00086">
    <property type="entry name" value="S_AdoMet_synth1"/>
    <property type="match status" value="1"/>
</dbReference>
<dbReference type="Pfam" id="PF02773">
    <property type="entry name" value="S-AdoMet_synt_C"/>
    <property type="match status" value="1"/>
</dbReference>
<feature type="region of interest" description="Flexible loop" evidence="10">
    <location>
        <begin position="99"/>
        <end position="109"/>
    </location>
</feature>
<feature type="binding site" description="in other chain" evidence="10">
    <location>
        <begin position="175"/>
        <end position="177"/>
    </location>
    <ligand>
        <name>ATP</name>
        <dbReference type="ChEBI" id="CHEBI:30616"/>
        <note>ligand shared between two neighboring subunits</note>
    </ligand>
</feature>
<dbReference type="GO" id="GO:0005524">
    <property type="term" value="F:ATP binding"/>
    <property type="evidence" value="ECO:0007669"/>
    <property type="project" value="UniProtKB-UniRule"/>
</dbReference>
<feature type="domain" description="S-adenosylmethionine synthetase C-terminal" evidence="15">
    <location>
        <begin position="245"/>
        <end position="383"/>
    </location>
</feature>
<name>A0A564VBW1_9FIRM</name>
<feature type="binding site" evidence="10">
    <location>
        <position position="251"/>
    </location>
    <ligand>
        <name>ATP</name>
        <dbReference type="ChEBI" id="CHEBI:30616"/>
        <note>ligand shared between two neighboring subunits</note>
    </ligand>
</feature>
<evidence type="ECO:0000313" key="16">
    <source>
        <dbReference type="EMBL" id="VUX30026.1"/>
    </source>
</evidence>
<dbReference type="InterPro" id="IPR022631">
    <property type="entry name" value="ADOMET_SYNTHASE_CS"/>
</dbReference>
<feature type="binding site" description="in other chain" evidence="10">
    <location>
        <position position="56"/>
    </location>
    <ligand>
        <name>L-methionine</name>
        <dbReference type="ChEBI" id="CHEBI:57844"/>
        <note>ligand shared between two neighboring subunits</note>
    </ligand>
</feature>
<dbReference type="InterPro" id="IPR022629">
    <property type="entry name" value="S-AdoMet_synt_central"/>
</dbReference>
<evidence type="ECO:0000313" key="17">
    <source>
        <dbReference type="Proteomes" id="UP000408482"/>
    </source>
</evidence>
<dbReference type="InterPro" id="IPR022628">
    <property type="entry name" value="S-AdoMet_synt_N"/>
</dbReference>
<dbReference type="GO" id="GO:0005737">
    <property type="term" value="C:cytoplasm"/>
    <property type="evidence" value="ECO:0007669"/>
    <property type="project" value="UniProtKB-SubCell"/>
</dbReference>
<comment type="cofactor">
    <cofactor evidence="10">
        <name>K(+)</name>
        <dbReference type="ChEBI" id="CHEBI:29103"/>
    </cofactor>
    <text evidence="10">Binds 1 potassium ion per subunit.</text>
</comment>
<accession>A0A564VBW1</accession>
<dbReference type="SUPFAM" id="SSF55973">
    <property type="entry name" value="S-adenosylmethionine synthetase"/>
    <property type="match status" value="3"/>
</dbReference>
<keyword evidence="7 10" id="KW-0067">ATP-binding</keyword>
<comment type="similarity">
    <text evidence="2 10 12">Belongs to the AdoMet synthase family.</text>
</comment>
<sequence>MEKILFTSESVTEGHPDKVCDSISDAILDAMMAQDPMSRVACETATTTGLVLVMGEITTKANVDIQKIVRDTIREIGYDNADYGFDADTCAVITSLDKQSTDIAMGVDKALEQKEDDMNEDELDSIGAGDQGLQFGYASNETEEYMPYAINMAHKLAQQLTKVRKDGTLKYLRPDGKTQVTVEYDEAGKPKRIDAVVCSTQHDPDVTQEQIHEDIKKYVFDAIIPADMVDADTKYFINPTGRFVIGGPHGDSGLTGRKIIVDTYGGAGRHGGGAFSGKDCTKVDRSAAYAARYVAKNIVAAGLADKCEIQLSYAIGVAHPTSVSVNTFGTGKLSETKLVEIVRENFDLRPAGIIKMLDLRRPIYKQTAAYGHFGRTDVDLPWEHLDKVETLKKYLCNSYE</sequence>
<dbReference type="Gene3D" id="3.30.300.10">
    <property type="match status" value="3"/>
</dbReference>
<comment type="catalytic activity">
    <reaction evidence="10">
        <text>L-methionine + ATP + H2O = S-adenosyl-L-methionine + phosphate + diphosphate</text>
        <dbReference type="Rhea" id="RHEA:21080"/>
        <dbReference type="ChEBI" id="CHEBI:15377"/>
        <dbReference type="ChEBI" id="CHEBI:30616"/>
        <dbReference type="ChEBI" id="CHEBI:33019"/>
        <dbReference type="ChEBI" id="CHEBI:43474"/>
        <dbReference type="ChEBI" id="CHEBI:57844"/>
        <dbReference type="ChEBI" id="CHEBI:59789"/>
        <dbReference type="EC" id="2.5.1.6"/>
    </reaction>
</comment>
<proteinExistence type="inferred from homology"/>
<dbReference type="Pfam" id="PF00438">
    <property type="entry name" value="S-AdoMet_synt_N"/>
    <property type="match status" value="1"/>
</dbReference>
<evidence type="ECO:0000256" key="1">
    <source>
        <dbReference type="ARBA" id="ARBA00005224"/>
    </source>
</evidence>
<keyword evidence="9 10" id="KW-0630">Potassium</keyword>
<dbReference type="InterPro" id="IPR022630">
    <property type="entry name" value="S-AdoMet_synt_C"/>
</dbReference>
<keyword evidence="5 10" id="KW-0479">Metal-binding</keyword>
<evidence type="ECO:0000256" key="12">
    <source>
        <dbReference type="RuleBase" id="RU004462"/>
    </source>
</evidence>
<evidence type="ECO:0000259" key="14">
    <source>
        <dbReference type="Pfam" id="PF02772"/>
    </source>
</evidence>
<evidence type="ECO:0000256" key="2">
    <source>
        <dbReference type="ARBA" id="ARBA00009685"/>
    </source>
</evidence>
<dbReference type="InterPro" id="IPR022636">
    <property type="entry name" value="S-AdoMet_synthetase_sfam"/>
</dbReference>
<dbReference type="PROSITE" id="PS00377">
    <property type="entry name" value="ADOMET_SYNTHASE_2"/>
    <property type="match status" value="1"/>
</dbReference>
<dbReference type="GO" id="GO:0006730">
    <property type="term" value="P:one-carbon metabolic process"/>
    <property type="evidence" value="ECO:0007669"/>
    <property type="project" value="UniProtKB-KW"/>
</dbReference>
<evidence type="ECO:0000256" key="10">
    <source>
        <dbReference type="HAMAP-Rule" id="MF_00086"/>
    </source>
</evidence>
<dbReference type="GO" id="GO:0004478">
    <property type="term" value="F:methionine adenosyltransferase activity"/>
    <property type="evidence" value="ECO:0007669"/>
    <property type="project" value="UniProtKB-UniRule"/>
</dbReference>
<protein>
    <recommendedName>
        <fullName evidence="10">S-adenosylmethionine synthase</fullName>
        <shortName evidence="10">AdoMet synthase</shortName>
        <ecNumber evidence="10">2.5.1.6</ecNumber>
    </recommendedName>
    <alternativeName>
        <fullName evidence="10">MAT</fullName>
    </alternativeName>
    <alternativeName>
        <fullName evidence="10">Methionine adenosyltransferase</fullName>
    </alternativeName>
</protein>
<evidence type="ECO:0000256" key="5">
    <source>
        <dbReference type="ARBA" id="ARBA00022723"/>
    </source>
</evidence>
<evidence type="ECO:0000256" key="3">
    <source>
        <dbReference type="ARBA" id="ARBA00022563"/>
    </source>
</evidence>
<evidence type="ECO:0000259" key="15">
    <source>
        <dbReference type="Pfam" id="PF02773"/>
    </source>
</evidence>
<dbReference type="PIRSF" id="PIRSF000497">
    <property type="entry name" value="MAT"/>
    <property type="match status" value="1"/>
</dbReference>
<dbReference type="Proteomes" id="UP000408482">
    <property type="component" value="Unassembled WGS sequence"/>
</dbReference>
<dbReference type="UniPathway" id="UPA00315">
    <property type="reaction ID" value="UER00080"/>
</dbReference>
<dbReference type="PANTHER" id="PTHR11964">
    <property type="entry name" value="S-ADENOSYLMETHIONINE SYNTHETASE"/>
    <property type="match status" value="1"/>
</dbReference>
<feature type="binding site" evidence="10">
    <location>
        <position position="278"/>
    </location>
    <ligand>
        <name>ATP</name>
        <dbReference type="ChEBI" id="CHEBI:30616"/>
        <note>ligand shared between two neighboring subunits</note>
    </ligand>
</feature>
<dbReference type="EMBL" id="CABHNW010000005">
    <property type="protein sequence ID" value="VUX30026.1"/>
    <property type="molecule type" value="Genomic_DNA"/>
</dbReference>
<dbReference type="EC" id="2.5.1.6" evidence="10"/>
<feature type="binding site" evidence="10">
    <location>
        <position position="17"/>
    </location>
    <ligand>
        <name>Mg(2+)</name>
        <dbReference type="ChEBI" id="CHEBI:18420"/>
    </ligand>
</feature>
<comment type="subcellular location">
    <subcellularLocation>
        <location evidence="10 11">Cytoplasm</location>
    </subcellularLocation>
</comment>
<keyword evidence="17" id="KW-1185">Reference proteome</keyword>
<dbReference type="RefSeq" id="WP_144092194.1">
    <property type="nucleotide sequence ID" value="NZ_CABHMX010000006.1"/>
</dbReference>
<keyword evidence="3 10" id="KW-0554">One-carbon metabolism</keyword>
<organism evidence="16 17">
    <name type="scientific">Blautia luti</name>
    <dbReference type="NCBI Taxonomy" id="89014"/>
    <lineage>
        <taxon>Bacteria</taxon>
        <taxon>Bacillati</taxon>
        <taxon>Bacillota</taxon>
        <taxon>Clostridia</taxon>
        <taxon>Lachnospirales</taxon>
        <taxon>Lachnospiraceae</taxon>
        <taxon>Blautia</taxon>
    </lineage>
</organism>
<dbReference type="CDD" id="cd18079">
    <property type="entry name" value="S-AdoMet_synt"/>
    <property type="match status" value="1"/>
</dbReference>
<keyword evidence="8 10" id="KW-0460">Magnesium</keyword>
<dbReference type="Pfam" id="PF02772">
    <property type="entry name" value="S-AdoMet_synt_M"/>
    <property type="match status" value="1"/>
</dbReference>
<dbReference type="InterPro" id="IPR002133">
    <property type="entry name" value="S-AdoMet_synthetase"/>
</dbReference>
<evidence type="ECO:0000256" key="9">
    <source>
        <dbReference type="ARBA" id="ARBA00022958"/>
    </source>
</evidence>
<feature type="binding site" description="in other chain" evidence="10">
    <location>
        <begin position="242"/>
        <end position="243"/>
    </location>
    <ligand>
        <name>ATP</name>
        <dbReference type="ChEBI" id="CHEBI:30616"/>
        <note>ligand shared between two neighboring subunits</note>
    </ligand>
</feature>
<dbReference type="FunFam" id="3.30.300.10:FF:000004">
    <property type="entry name" value="S-adenosylmethionine synthase"/>
    <property type="match status" value="1"/>
</dbReference>
<evidence type="ECO:0000256" key="8">
    <source>
        <dbReference type="ARBA" id="ARBA00022842"/>
    </source>
</evidence>
<dbReference type="GO" id="GO:0000287">
    <property type="term" value="F:magnesium ion binding"/>
    <property type="evidence" value="ECO:0007669"/>
    <property type="project" value="UniProtKB-UniRule"/>
</dbReference>
<gene>
    <name evidence="16" type="primary">metK_2</name>
    <name evidence="10" type="synonym">metK</name>
    <name evidence="16" type="ORF">RSSSTS7063_02033</name>
</gene>
<feature type="domain" description="S-adenosylmethionine synthetase central" evidence="14">
    <location>
        <begin position="126"/>
        <end position="243"/>
    </location>
</feature>
<evidence type="ECO:0000259" key="13">
    <source>
        <dbReference type="Pfam" id="PF00438"/>
    </source>
</evidence>
<keyword evidence="6 10" id="KW-0547">Nucleotide-binding</keyword>
<dbReference type="PROSITE" id="PS00376">
    <property type="entry name" value="ADOMET_SYNTHASE_1"/>
    <property type="match status" value="1"/>
</dbReference>
<dbReference type="NCBIfam" id="TIGR01034">
    <property type="entry name" value="metK"/>
    <property type="match status" value="1"/>
</dbReference>
<dbReference type="FunFam" id="3.30.300.10:FF:000003">
    <property type="entry name" value="S-adenosylmethionine synthase"/>
    <property type="match status" value="1"/>
</dbReference>
<comment type="cofactor">
    <cofactor evidence="10">
        <name>Mg(2+)</name>
        <dbReference type="ChEBI" id="CHEBI:18420"/>
    </cofactor>
    <text evidence="10">Binds 2 divalent ions per subunit.</text>
</comment>
<feature type="binding site" description="in other chain" evidence="10">
    <location>
        <position position="15"/>
    </location>
    <ligand>
        <name>ATP</name>
        <dbReference type="ChEBI" id="CHEBI:30616"/>
        <note>ligand shared between two neighboring subunits</note>
    </ligand>
</feature>
<comment type="pathway">
    <text evidence="1 10">Amino-acid biosynthesis; S-adenosyl-L-methionine biosynthesis; S-adenosyl-L-methionine from L-methionine: step 1/1.</text>
</comment>
<feature type="domain" description="S-adenosylmethionine synthetase N-terminal" evidence="13">
    <location>
        <begin position="4"/>
        <end position="100"/>
    </location>
</feature>
<feature type="binding site" description="in other chain" evidence="10">
    <location>
        <position position="99"/>
    </location>
    <ligand>
        <name>L-methionine</name>
        <dbReference type="ChEBI" id="CHEBI:57844"/>
        <note>ligand shared between two neighboring subunits</note>
    </ligand>
</feature>
<keyword evidence="10" id="KW-0963">Cytoplasm</keyword>
<keyword evidence="4 10" id="KW-0808">Transferase</keyword>
<dbReference type="GO" id="GO:0006556">
    <property type="term" value="P:S-adenosylmethionine biosynthetic process"/>
    <property type="evidence" value="ECO:0007669"/>
    <property type="project" value="UniProtKB-UniRule"/>
</dbReference>
<dbReference type="AlphaFoldDB" id="A0A564VBW1"/>
<feature type="binding site" evidence="10">
    <location>
        <position position="274"/>
    </location>
    <ligand>
        <name>ATP</name>
        <dbReference type="ChEBI" id="CHEBI:30616"/>
        <note>ligand shared between two neighboring subunits</note>
    </ligand>
</feature>
<feature type="binding site" description="in other chain" evidence="10">
    <location>
        <begin position="257"/>
        <end position="258"/>
    </location>
    <ligand>
        <name>ATP</name>
        <dbReference type="ChEBI" id="CHEBI:30616"/>
        <note>ligand shared between two neighboring subunits</note>
    </ligand>
</feature>
<comment type="subunit">
    <text evidence="10">Homotetramer; dimer of dimers.</text>
</comment>
<evidence type="ECO:0000256" key="11">
    <source>
        <dbReference type="RuleBase" id="RU000542"/>
    </source>
</evidence>
<comment type="function">
    <text evidence="10">Catalyzes the formation of S-adenosylmethionine (AdoMet) from methionine and ATP. The overall synthetic reaction is composed of two sequential steps, AdoMet formation and the subsequent tripolyphosphate hydrolysis which occurs prior to release of AdoMet from the enzyme.</text>
</comment>
<evidence type="ECO:0000256" key="4">
    <source>
        <dbReference type="ARBA" id="ARBA00022679"/>
    </source>
</evidence>
<reference evidence="16 17" key="1">
    <citation type="submission" date="2019-07" db="EMBL/GenBank/DDBJ databases">
        <authorList>
            <person name="Hibberd C M."/>
            <person name="Gehrig L. J."/>
            <person name="Chang H.-W."/>
            <person name="Venkatesh S."/>
        </authorList>
    </citation>
    <scope>NUCLEOTIDE SEQUENCE [LARGE SCALE GENOMIC DNA]</scope>
    <source>
        <strain evidence="16">Blautia_luti_SSTS_Bg7063</strain>
    </source>
</reference>
<feature type="binding site" description="in other chain" evidence="10">
    <location>
        <position position="282"/>
    </location>
    <ligand>
        <name>L-methionine</name>
        <dbReference type="ChEBI" id="CHEBI:57844"/>
        <note>ligand shared between two neighboring subunits</note>
    </ligand>
</feature>
<feature type="binding site" evidence="10">
    <location>
        <position position="251"/>
    </location>
    <ligand>
        <name>L-methionine</name>
        <dbReference type="ChEBI" id="CHEBI:57844"/>
        <note>ligand shared between two neighboring subunits</note>
    </ligand>
</feature>